<dbReference type="Gene3D" id="3.90.470.20">
    <property type="entry name" value="4'-phosphopantetheinyl transferase domain"/>
    <property type="match status" value="2"/>
</dbReference>
<dbReference type="Proteomes" id="UP000044098">
    <property type="component" value="Unassembled WGS sequence"/>
</dbReference>
<dbReference type="InterPro" id="IPR008278">
    <property type="entry name" value="4-PPantetheinyl_Trfase_dom"/>
</dbReference>
<comment type="caution">
    <text evidence="4">The sequence shown here is derived from an EMBL/GenBank/DDBJ whole genome shotgun (WGS) entry which is preliminary data.</text>
</comment>
<evidence type="ECO:0000313" key="4">
    <source>
        <dbReference type="EMBL" id="CUJ73101.1"/>
    </source>
</evidence>
<name>A0AAD2J505_ACHAE</name>
<proteinExistence type="inferred from homology"/>
<dbReference type="SUPFAM" id="SSF56214">
    <property type="entry name" value="4'-phosphopantetheinyl transferase"/>
    <property type="match status" value="1"/>
</dbReference>
<keyword evidence="2 4" id="KW-0808">Transferase</keyword>
<feature type="domain" description="4'-phosphopantetheinyl transferase" evidence="3">
    <location>
        <begin position="115"/>
        <end position="215"/>
    </location>
</feature>
<gene>
    <name evidence="4" type="primary">sfp</name>
    <name evidence="4" type="ORF">ERS370000_05568</name>
</gene>
<dbReference type="InterPro" id="IPR037143">
    <property type="entry name" value="4-PPantetheinyl_Trfase_dom_sf"/>
</dbReference>
<dbReference type="GO" id="GO:0000287">
    <property type="term" value="F:magnesium ion binding"/>
    <property type="evidence" value="ECO:0007669"/>
    <property type="project" value="InterPro"/>
</dbReference>
<dbReference type="PANTHER" id="PTHR12215">
    <property type="entry name" value="PHOSPHOPANTETHEINE TRANSFERASE"/>
    <property type="match status" value="1"/>
</dbReference>
<dbReference type="InterPro" id="IPR050559">
    <property type="entry name" value="P-Pant_transferase_sf"/>
</dbReference>
<dbReference type="GO" id="GO:0005829">
    <property type="term" value="C:cytosol"/>
    <property type="evidence" value="ECO:0007669"/>
    <property type="project" value="TreeGrafter"/>
</dbReference>
<reference evidence="4 5" key="1">
    <citation type="submission" date="2015-09" db="EMBL/GenBank/DDBJ databases">
        <authorList>
            <consortium name="Pathogen Informatics"/>
        </authorList>
    </citation>
    <scope>NUCLEOTIDE SEQUENCE [LARGE SCALE GENOMIC DNA]</scope>
    <source>
        <strain evidence="4 5">2789STDY5608625</strain>
    </source>
</reference>
<protein>
    <submittedName>
        <fullName evidence="4">4'-phosphopantetheinyl transferase sfp</fullName>
        <ecNumber evidence="4">2.7.8.-</ecNumber>
    </submittedName>
</protein>
<dbReference type="GO" id="GO:0008897">
    <property type="term" value="F:holo-[acyl-carrier-protein] synthase activity"/>
    <property type="evidence" value="ECO:0007669"/>
    <property type="project" value="InterPro"/>
</dbReference>
<sequence>MAMSGHFDLKRYIIHNISFVSYTSACYLLLSPVNVQELLIWWADKGAAAGYRSQELSAEDAARAQALRSPKAQLDWRVSRALLQEIRQAMPPATLSLSHSGGHAVCASAPAGWRLGADLERVRPREVLRLAEWVCAPAEQATLAGLEGAAQLERFYLLWTLKEAFIKAAGLDFPADMASVGLDFGGKAEWRLRAPPGQWRACSWRLGEDWIASVAWRGQAGGATRPQWRAGTDCVLPPLAILGAWASGPD</sequence>
<evidence type="ECO:0000256" key="2">
    <source>
        <dbReference type="ARBA" id="ARBA00022679"/>
    </source>
</evidence>
<evidence type="ECO:0000259" key="3">
    <source>
        <dbReference type="Pfam" id="PF01648"/>
    </source>
</evidence>
<accession>A0AAD2J505</accession>
<organism evidence="4 5">
    <name type="scientific">Achromobacter aegrifaciens</name>
    <dbReference type="NCBI Taxonomy" id="1287736"/>
    <lineage>
        <taxon>Bacteria</taxon>
        <taxon>Pseudomonadati</taxon>
        <taxon>Pseudomonadota</taxon>
        <taxon>Betaproteobacteria</taxon>
        <taxon>Burkholderiales</taxon>
        <taxon>Alcaligenaceae</taxon>
        <taxon>Achromobacter</taxon>
    </lineage>
</organism>
<dbReference type="EC" id="2.7.8.-" evidence="4"/>
<evidence type="ECO:0000256" key="1">
    <source>
        <dbReference type="ARBA" id="ARBA00010990"/>
    </source>
</evidence>
<evidence type="ECO:0000313" key="5">
    <source>
        <dbReference type="Proteomes" id="UP000044098"/>
    </source>
</evidence>
<dbReference type="PANTHER" id="PTHR12215:SF10">
    <property type="entry name" value="L-AMINOADIPATE-SEMIALDEHYDE DEHYDROGENASE-PHOSPHOPANTETHEINYL TRANSFERASE"/>
    <property type="match status" value="1"/>
</dbReference>
<dbReference type="EMBL" id="CYTK01000013">
    <property type="protein sequence ID" value="CUJ73101.1"/>
    <property type="molecule type" value="Genomic_DNA"/>
</dbReference>
<dbReference type="GO" id="GO:0019878">
    <property type="term" value="P:lysine biosynthetic process via aminoadipic acid"/>
    <property type="evidence" value="ECO:0007669"/>
    <property type="project" value="TreeGrafter"/>
</dbReference>
<dbReference type="Pfam" id="PF01648">
    <property type="entry name" value="ACPS"/>
    <property type="match status" value="1"/>
</dbReference>
<comment type="similarity">
    <text evidence="1">Belongs to the P-Pant transferase superfamily. Gsp/Sfp/HetI/AcpT family.</text>
</comment>
<dbReference type="AlphaFoldDB" id="A0AAD2J505"/>